<feature type="region of interest" description="Disordered" evidence="1">
    <location>
        <begin position="451"/>
        <end position="475"/>
    </location>
</feature>
<feature type="compositionally biased region" description="Gly residues" evidence="1">
    <location>
        <begin position="367"/>
        <end position="379"/>
    </location>
</feature>
<evidence type="ECO:0000313" key="4">
    <source>
        <dbReference type="Proteomes" id="UP000009374"/>
    </source>
</evidence>
<evidence type="ECO:0000256" key="2">
    <source>
        <dbReference type="SAM" id="SignalP"/>
    </source>
</evidence>
<name>C6HTX2_9BACT</name>
<reference evidence="3 4" key="1">
    <citation type="journal article" date="2009" name="Appl. Environ. Microbiol.">
        <title>Community genomic and proteomic analyses of chemoautotrophic iron-oxidizing "Leptospirillum rubarum" (Group II) and "Leptospirillum ferrodiazotrophum" (Group III) bacteria in acid mine drainage biofilms.</title>
        <authorList>
            <person name="Goltsman D.S."/>
            <person name="Denef V.J."/>
            <person name="Singer S.W."/>
            <person name="VerBerkmoes N.C."/>
            <person name="Lefsrud M."/>
            <person name="Mueller R.S."/>
            <person name="Dick G.J."/>
            <person name="Sun C.L."/>
            <person name="Wheeler K.E."/>
            <person name="Zemla A."/>
            <person name="Baker B.J."/>
            <person name="Hauser L."/>
            <person name="Land M."/>
            <person name="Shah M.B."/>
            <person name="Thelen M.P."/>
            <person name="Hettich R.L."/>
            <person name="Banfield J.F."/>
        </authorList>
    </citation>
    <scope>NUCLEOTIDE SEQUENCE [LARGE SCALE GENOMIC DNA]</scope>
</reference>
<sequence length="475" mass="46847">MKNPLKKALFLFGVVLCLLGRISTPAFASGALGTGSVVFDPANFTNTLATDLNTAMQVENEISQLYYLYKDLKSMPPSAWATSCGLLSNISMIASQLPALSATAQQVSANFSSTNPGYTPSQNYSAQQGALTSNFNTQLNNDLAQVNTATSGMATGACQLQALSGMNTKGFSGKLQAIQTGTSVAILEVGTLQQMQSLQLQQAQEQRAYMAQRVQSRASVEAAGNCFSQSGSYGVGHVDGTVSAPPSGCGPNGGGCQQTTDAFGNTVYRPTKPDPTCTTPPSPSVSPSFPAYSGPPASSGTLLGSVPGGGGGSSPASGAGGSGSPGSSSASGPPASSGTLLGSLPGGGGGGGSASGSGAFGASAGTAGSGGGGGTGSSGSGSSSSSSSGGSTGSGQSVTQAVAARNQALQSAATQYQQTKSQAWQQYQQSVASDPQNKAKYAAQYDNTMSQAGSQYDAAKAQAEQQAGAYSGGAP</sequence>
<feature type="compositionally biased region" description="Low complexity" evidence="1">
    <location>
        <begin position="325"/>
        <end position="343"/>
    </location>
</feature>
<accession>C6HTX2</accession>
<gene>
    <name evidence="3" type="ORF">UBAL3_44810037</name>
</gene>
<feature type="chain" id="PRO_5002965507" evidence="2">
    <location>
        <begin position="29"/>
        <end position="475"/>
    </location>
</feature>
<feature type="compositionally biased region" description="Low complexity" evidence="1">
    <location>
        <begin position="455"/>
        <end position="469"/>
    </location>
</feature>
<feature type="region of interest" description="Disordered" evidence="1">
    <location>
        <begin position="260"/>
        <end position="402"/>
    </location>
</feature>
<keyword evidence="2" id="KW-0732">Signal</keyword>
<feature type="compositionally biased region" description="Gly residues" evidence="1">
    <location>
        <begin position="306"/>
        <end position="324"/>
    </location>
</feature>
<organism evidence="3 4">
    <name type="scientific">Leptospirillum ferrodiazotrophum</name>
    <dbReference type="NCBI Taxonomy" id="412449"/>
    <lineage>
        <taxon>Bacteria</taxon>
        <taxon>Pseudomonadati</taxon>
        <taxon>Nitrospirota</taxon>
        <taxon>Nitrospiria</taxon>
        <taxon>Nitrospirales</taxon>
        <taxon>Nitrospiraceae</taxon>
        <taxon>Leptospirillum</taxon>
    </lineage>
</organism>
<keyword evidence="4" id="KW-1185">Reference proteome</keyword>
<dbReference type="AlphaFoldDB" id="C6HTX2"/>
<proteinExistence type="predicted"/>
<feature type="compositionally biased region" description="Low complexity" evidence="1">
    <location>
        <begin position="380"/>
        <end position="389"/>
    </location>
</feature>
<feature type="signal peptide" evidence="2">
    <location>
        <begin position="1"/>
        <end position="28"/>
    </location>
</feature>
<protein>
    <submittedName>
        <fullName evidence="3">Probable conjugal transfer (TrbJ)</fullName>
    </submittedName>
</protein>
<feature type="compositionally biased region" description="Gly residues" evidence="1">
    <location>
        <begin position="344"/>
        <end position="359"/>
    </location>
</feature>
<evidence type="ECO:0000313" key="3">
    <source>
        <dbReference type="EMBL" id="EES53900.1"/>
    </source>
</evidence>
<dbReference type="EMBL" id="GG693852">
    <property type="protein sequence ID" value="EES53900.1"/>
    <property type="molecule type" value="Genomic_DNA"/>
</dbReference>
<evidence type="ECO:0000256" key="1">
    <source>
        <dbReference type="SAM" id="MobiDB-lite"/>
    </source>
</evidence>
<dbReference type="Proteomes" id="UP000009374">
    <property type="component" value="Unassembled WGS sequence"/>
</dbReference>